<dbReference type="VEuPathDB" id="MicrosporidiaDB:NCER_100610"/>
<reference evidence="2 3" key="1">
    <citation type="journal article" date="2015" name="Environ. Microbiol.">
        <title>Genome analyses suggest the presence of polyploidy and recent human-driven expansions in eight global populations of the honeybee pathogen Nosema ceranae.</title>
        <authorList>
            <person name="Pelin A."/>
            <person name="Selman M."/>
            <person name="Aris-Brosou S."/>
            <person name="Farinelli L."/>
            <person name="Corradi N."/>
        </authorList>
    </citation>
    <scope>NUCLEOTIDE SEQUENCE [LARGE SCALE GENOMIC DNA]</scope>
    <source>
        <strain evidence="2 3">PA08 1199</strain>
    </source>
</reference>
<gene>
    <name evidence="2" type="ORF">AAJ76_700097051</name>
</gene>
<dbReference type="Proteomes" id="UP000034350">
    <property type="component" value="Unassembled WGS sequence"/>
</dbReference>
<comment type="caution">
    <text evidence="2">The sequence shown here is derived from an EMBL/GenBank/DDBJ whole genome shotgun (WGS) entry which is preliminary data.</text>
</comment>
<dbReference type="GeneID" id="36321273"/>
<dbReference type="AlphaFoldDB" id="A0A0F9WHK9"/>
<sequence>MRCTKILTLINLISCCMFTYQKIVDIVRSKIENGDYNVFYFIESYFMYKIKALDYKYVIQKITRGGYSMRLREVYNISKTNFNRQKLDLWLKIILKNIFNKREMNNIKFLKFSSKGSWSIVDHYICQKLKDIDKIDSSVYNSSEKVTFNFIETENDILYNFMMDFYSLRYNSFGPSRRNIVCIFENDIFYLCFFVRCHQKVCFFKIDIQQLNLNDLYHSIMQDEIFQMKDFIKEDRANLDILQSFITIHDLLTLNLNADIYNFDLSPNHLKYNSTYNFNINYDKRKFEIILKKNCVIFKNLNQRFAYSFNSNLNLKIKHRQYVSVETVEECKNIFKVFYKLKKNTSQCPKFYYHFIKKENLLKTIIQRILRKQKSGIYLIFIHILGNLGILDLSEVIFSTQNVSISKNLSFNLLLDFLCEKQIEKIIEVFKKCENFKIGNLIKTIIFIEAEAFWEDYCRDKYFKNRLFDLLNSFEFSSNAQSKRSLLDIYKNIAAYKKVQSECMWETLKTVFEAASLVTNMHTKYKIKNKCFTKSWKEIKMLMDKLGIQKQDEINFILDGLD</sequence>
<protein>
    <submittedName>
        <fullName evidence="2">Uncharacterized protein</fullName>
    </submittedName>
</protein>
<dbReference type="VEuPathDB" id="MicrosporidiaDB:G9O61_00g005630"/>
<dbReference type="EMBL" id="JPQZ01000007">
    <property type="protein sequence ID" value="KKO76100.1"/>
    <property type="molecule type" value="Genomic_DNA"/>
</dbReference>
<accession>A0A0F9WHK9</accession>
<evidence type="ECO:0000313" key="3">
    <source>
        <dbReference type="Proteomes" id="UP000034350"/>
    </source>
</evidence>
<keyword evidence="3" id="KW-1185">Reference proteome</keyword>
<keyword evidence="1" id="KW-0732">Signal</keyword>
<feature type="signal peptide" evidence="1">
    <location>
        <begin position="1"/>
        <end position="21"/>
    </location>
</feature>
<organism evidence="2 3">
    <name type="scientific">Vairimorpha ceranae</name>
    <dbReference type="NCBI Taxonomy" id="40302"/>
    <lineage>
        <taxon>Eukaryota</taxon>
        <taxon>Fungi</taxon>
        <taxon>Fungi incertae sedis</taxon>
        <taxon>Microsporidia</taxon>
        <taxon>Nosematidae</taxon>
        <taxon>Vairimorpha</taxon>
    </lineage>
</organism>
<evidence type="ECO:0000256" key="1">
    <source>
        <dbReference type="SAM" id="SignalP"/>
    </source>
</evidence>
<proteinExistence type="predicted"/>
<dbReference type="RefSeq" id="XP_024331842.1">
    <property type="nucleotide sequence ID" value="XM_024476320.1"/>
</dbReference>
<feature type="chain" id="PRO_5002529570" evidence="1">
    <location>
        <begin position="22"/>
        <end position="562"/>
    </location>
</feature>
<name>A0A0F9WHK9_9MICR</name>
<evidence type="ECO:0000313" key="2">
    <source>
        <dbReference type="EMBL" id="KKO76100.1"/>
    </source>
</evidence>
<dbReference type="VEuPathDB" id="MicrosporidiaDB:AAJ76_700097051"/>